<dbReference type="PANTHER" id="PTHR35046">
    <property type="entry name" value="ZINC KNUCKLE (CCHC-TYPE) FAMILY PROTEIN"/>
    <property type="match status" value="1"/>
</dbReference>
<dbReference type="EMBL" id="BKCJ010003667">
    <property type="protein sequence ID" value="GEU56475.1"/>
    <property type="molecule type" value="Genomic_DNA"/>
</dbReference>
<reference evidence="1" key="1">
    <citation type="journal article" date="2019" name="Sci. Rep.">
        <title>Draft genome of Tanacetum cinerariifolium, the natural source of mosquito coil.</title>
        <authorList>
            <person name="Yamashiro T."/>
            <person name="Shiraishi A."/>
            <person name="Satake H."/>
            <person name="Nakayama K."/>
        </authorList>
    </citation>
    <scope>NUCLEOTIDE SEQUENCE</scope>
</reference>
<dbReference type="GO" id="GO:0008233">
    <property type="term" value="F:peptidase activity"/>
    <property type="evidence" value="ECO:0007669"/>
    <property type="project" value="UniProtKB-KW"/>
</dbReference>
<dbReference type="InterPro" id="IPR021109">
    <property type="entry name" value="Peptidase_aspartic_dom_sf"/>
</dbReference>
<gene>
    <name evidence="1" type="ORF">Tci_028453</name>
</gene>
<comment type="caution">
    <text evidence="1">The sequence shown here is derived from an EMBL/GenBank/DDBJ whole genome shotgun (WGS) entry which is preliminary data.</text>
</comment>
<accession>A0A6L2L846</accession>
<keyword evidence="1" id="KW-0645">Protease</keyword>
<name>A0A6L2L846_TANCI</name>
<evidence type="ECO:0000313" key="1">
    <source>
        <dbReference type="EMBL" id="GEU56475.1"/>
    </source>
</evidence>
<keyword evidence="1" id="KW-0378">Hydrolase</keyword>
<protein>
    <submittedName>
        <fullName evidence="1">Asp_protease_2 domain-containing protein</fullName>
    </submittedName>
</protein>
<dbReference type="PANTHER" id="PTHR35046:SF9">
    <property type="entry name" value="RNA-DIRECTED DNA POLYMERASE"/>
    <property type="match status" value="1"/>
</dbReference>
<dbReference type="CDD" id="cd00303">
    <property type="entry name" value="retropepsin_like"/>
    <property type="match status" value="1"/>
</dbReference>
<sequence length="254" mass="29255">MEELKNGRRKRRRIKRVKKYEGFRVDVKRKSIEDKVRREVFEVDEALAIENSRASSFQVRRNHVDETNVNAVRDWASPKILPEVNAVRDWASPKILPEVRNTKVVDAFQEEDELECVEPVNREAKQVTYTVQQVLCLPKVSDSSQRNRIFQTKCLVKVKFCSIIIDGGSCENLVFKALIKAFKLSTEPHPSSYQIGWIKKGLALKVTEICKVPLSMGKHHNELVTCDVVDMDTFHGLLGRPWQRDVDSTHQGKI</sequence>
<dbReference type="Gene3D" id="2.40.70.10">
    <property type="entry name" value="Acid Proteases"/>
    <property type="match status" value="1"/>
</dbReference>
<dbReference type="GO" id="GO:0006508">
    <property type="term" value="P:proteolysis"/>
    <property type="evidence" value="ECO:0007669"/>
    <property type="project" value="UniProtKB-KW"/>
</dbReference>
<proteinExistence type="predicted"/>
<organism evidence="1">
    <name type="scientific">Tanacetum cinerariifolium</name>
    <name type="common">Dalmatian daisy</name>
    <name type="synonym">Chrysanthemum cinerariifolium</name>
    <dbReference type="NCBI Taxonomy" id="118510"/>
    <lineage>
        <taxon>Eukaryota</taxon>
        <taxon>Viridiplantae</taxon>
        <taxon>Streptophyta</taxon>
        <taxon>Embryophyta</taxon>
        <taxon>Tracheophyta</taxon>
        <taxon>Spermatophyta</taxon>
        <taxon>Magnoliopsida</taxon>
        <taxon>eudicotyledons</taxon>
        <taxon>Gunneridae</taxon>
        <taxon>Pentapetalae</taxon>
        <taxon>asterids</taxon>
        <taxon>campanulids</taxon>
        <taxon>Asterales</taxon>
        <taxon>Asteraceae</taxon>
        <taxon>Asteroideae</taxon>
        <taxon>Anthemideae</taxon>
        <taxon>Anthemidinae</taxon>
        <taxon>Tanacetum</taxon>
    </lineage>
</organism>
<dbReference type="AlphaFoldDB" id="A0A6L2L846"/>